<gene>
    <name evidence="1" type="ORF">LV75_003814</name>
</gene>
<evidence type="ECO:0000313" key="2">
    <source>
        <dbReference type="Proteomes" id="UP001205185"/>
    </source>
</evidence>
<organism evidence="1 2">
    <name type="scientific">Actinokineospora diospyrosa</name>
    <dbReference type="NCBI Taxonomy" id="103728"/>
    <lineage>
        <taxon>Bacteria</taxon>
        <taxon>Bacillati</taxon>
        <taxon>Actinomycetota</taxon>
        <taxon>Actinomycetes</taxon>
        <taxon>Pseudonocardiales</taxon>
        <taxon>Pseudonocardiaceae</taxon>
        <taxon>Actinokineospora</taxon>
    </lineage>
</organism>
<comment type="caution">
    <text evidence="1">The sequence shown here is derived from an EMBL/GenBank/DDBJ whole genome shotgun (WGS) entry which is preliminary data.</text>
</comment>
<dbReference type="EMBL" id="JAMTCO010000009">
    <property type="protein sequence ID" value="MCP2271300.1"/>
    <property type="molecule type" value="Genomic_DNA"/>
</dbReference>
<dbReference type="Proteomes" id="UP001205185">
    <property type="component" value="Unassembled WGS sequence"/>
</dbReference>
<keyword evidence="2" id="KW-1185">Reference proteome</keyword>
<evidence type="ECO:0000313" key="1">
    <source>
        <dbReference type="EMBL" id="MCP2271300.1"/>
    </source>
</evidence>
<protein>
    <submittedName>
        <fullName evidence="1">Uncharacterized protein</fullName>
    </submittedName>
</protein>
<sequence>MVLSLAFSVPDRSSGWWTTWSDLLEAEAAGVGETGLRYKYCSVRLELIVGDVPVVVGNVQVPLVDFALQMRWVSGRLSQGEVATVDFTENANWIRFRPVGDEVFVMASRSEAEGAVPRAVMIEACDRFVSTAYATLVAQIPGIEDNPVVRLLATAHNEE</sequence>
<reference evidence="1 2" key="1">
    <citation type="submission" date="2022-06" db="EMBL/GenBank/DDBJ databases">
        <title>Genomic Encyclopedia of Archaeal and Bacterial Type Strains, Phase II (KMG-II): from individual species to whole genera.</title>
        <authorList>
            <person name="Goeker M."/>
        </authorList>
    </citation>
    <scope>NUCLEOTIDE SEQUENCE [LARGE SCALE GENOMIC DNA]</scope>
    <source>
        <strain evidence="1 2">DSM 44255</strain>
    </source>
</reference>
<name>A0ABT1IF75_9PSEU</name>
<accession>A0ABT1IF75</accession>
<proteinExistence type="predicted"/>